<gene>
    <name evidence="3" type="ORF">EOE67_06260</name>
</gene>
<keyword evidence="4" id="KW-1185">Reference proteome</keyword>
<evidence type="ECO:0000313" key="4">
    <source>
        <dbReference type="Proteomes" id="UP000283077"/>
    </source>
</evidence>
<dbReference type="AlphaFoldDB" id="A0A437R1M7"/>
<comment type="caution">
    <text evidence="3">The sequence shown here is derived from an EMBL/GenBank/DDBJ whole genome shotgun (WGS) entry which is preliminary data.</text>
</comment>
<dbReference type="InterPro" id="IPR027354">
    <property type="entry name" value="YcgL_dom"/>
</dbReference>
<sequence>MLTVIYKSPRKDQTYLYVLKRDDFSAVPKALLETFGKPKLVSLLDLAKRDKLAGADIEKVQQALTAQGFYLQMPPQPEDWLAEHKEWLGDH</sequence>
<dbReference type="PROSITE" id="PS51648">
    <property type="entry name" value="YCGL"/>
    <property type="match status" value="1"/>
</dbReference>
<evidence type="ECO:0000256" key="1">
    <source>
        <dbReference type="HAMAP-Rule" id="MF_01866"/>
    </source>
</evidence>
<organism evidence="3 4">
    <name type="scientific">Rheinheimera riviphila</name>
    <dbReference type="NCBI Taxonomy" id="1834037"/>
    <lineage>
        <taxon>Bacteria</taxon>
        <taxon>Pseudomonadati</taxon>
        <taxon>Pseudomonadota</taxon>
        <taxon>Gammaproteobacteria</taxon>
        <taxon>Chromatiales</taxon>
        <taxon>Chromatiaceae</taxon>
        <taxon>Rheinheimera</taxon>
    </lineage>
</organism>
<dbReference type="InterPro" id="IPR038068">
    <property type="entry name" value="YcgL-like_sf"/>
</dbReference>
<dbReference type="EMBL" id="SACS01000004">
    <property type="protein sequence ID" value="RVU40641.1"/>
    <property type="molecule type" value="Genomic_DNA"/>
</dbReference>
<dbReference type="HAMAP" id="MF_01866">
    <property type="entry name" value="UPF0745"/>
    <property type="match status" value="1"/>
</dbReference>
<evidence type="ECO:0000313" key="3">
    <source>
        <dbReference type="EMBL" id="RVU40641.1"/>
    </source>
</evidence>
<name>A0A437R1M7_9GAMM</name>
<dbReference type="Pfam" id="PF05166">
    <property type="entry name" value="YcgL"/>
    <property type="match status" value="1"/>
</dbReference>
<dbReference type="OrthoDB" id="7062382at2"/>
<proteinExistence type="inferred from homology"/>
<feature type="domain" description="YcgL" evidence="2">
    <location>
        <begin position="1"/>
        <end position="85"/>
    </location>
</feature>
<dbReference type="PANTHER" id="PTHR38109:SF1">
    <property type="entry name" value="PROTEIN YCGL"/>
    <property type="match status" value="1"/>
</dbReference>
<reference evidence="3 4" key="1">
    <citation type="submission" date="2019-01" db="EMBL/GenBank/DDBJ databases">
        <authorList>
            <person name="Chen W.-M."/>
        </authorList>
    </citation>
    <scope>NUCLEOTIDE SEQUENCE [LARGE SCALE GENOMIC DNA]</scope>
    <source>
        <strain evidence="3 4">KYPC3</strain>
    </source>
</reference>
<dbReference type="Proteomes" id="UP000283077">
    <property type="component" value="Unassembled WGS sequence"/>
</dbReference>
<dbReference type="RefSeq" id="WP_127698178.1">
    <property type="nucleotide sequence ID" value="NZ_SACS01000004.1"/>
</dbReference>
<dbReference type="SUPFAM" id="SSF160191">
    <property type="entry name" value="YcgL-like"/>
    <property type="match status" value="1"/>
</dbReference>
<evidence type="ECO:0000259" key="2">
    <source>
        <dbReference type="PROSITE" id="PS51648"/>
    </source>
</evidence>
<accession>A0A437R1M7</accession>
<dbReference type="Gene3D" id="3.10.510.20">
    <property type="entry name" value="YcgL domain"/>
    <property type="match status" value="1"/>
</dbReference>
<protein>
    <recommendedName>
        <fullName evidence="1">YcgL domain-containing protein EOE67_06260</fullName>
    </recommendedName>
</protein>
<dbReference type="PANTHER" id="PTHR38109">
    <property type="entry name" value="PROTEIN YCGL"/>
    <property type="match status" value="1"/>
</dbReference>